<keyword evidence="1" id="KW-0255">Endonuclease</keyword>
<dbReference type="AlphaFoldDB" id="Q20ET4"/>
<accession>Q20ET4</accession>
<dbReference type="GeneID" id="4100075"/>
<dbReference type="GO" id="GO:0004519">
    <property type="term" value="F:endonuclease activity"/>
    <property type="evidence" value="ECO:0007669"/>
    <property type="project" value="UniProtKB-KW"/>
</dbReference>
<keyword evidence="1" id="KW-0378">Hydrolase</keyword>
<keyword evidence="1" id="KW-0540">Nuclease</keyword>
<keyword evidence="1" id="KW-0150">Chloroplast</keyword>
<dbReference type="EMBL" id="DQ291132">
    <property type="protein sequence ID" value="ABB82013.1"/>
    <property type="molecule type" value="Genomic_DNA"/>
</dbReference>
<sequence>MNYSNSEIKWNQWFAGVIDGDGYLAIQKNNVAVCEITMPLCDEPLLAEIKQRLGGSIRLRSGAQAVRYRLGHKAGIQELIERVNGSIRNSVRVPQFQRLCEKFEIPFIPAPPLDSQSGYTAGFYDADGTTFIATTRSSPEHATQKGDLGKINRLSHSRGANQLRVGISNKHRSNVEIFYEAFGFGQIRELRQLSKTCYTWELRSEEDILRFIDYATQTPCRSDKRKRLFLALHYFKLKRMKAHLAPEGTNKLKAWFLFSQKWYS</sequence>
<proteinExistence type="predicted"/>
<evidence type="ECO:0000313" key="1">
    <source>
        <dbReference type="EMBL" id="ABB81979.1"/>
    </source>
</evidence>
<dbReference type="EMBL" id="DQ291132">
    <property type="protein sequence ID" value="ABB81979.1"/>
    <property type="molecule type" value="Genomic_DNA"/>
</dbReference>
<dbReference type="SUPFAM" id="SSF55608">
    <property type="entry name" value="Homing endonucleases"/>
    <property type="match status" value="2"/>
</dbReference>
<gene>
    <name evidence="1" type="primary">orf264</name>
</gene>
<geneLocation type="chloroplast" evidence="1"/>
<dbReference type="InterPro" id="IPR027434">
    <property type="entry name" value="Homing_endonucl"/>
</dbReference>
<dbReference type="Gene3D" id="3.10.28.10">
    <property type="entry name" value="Homing endonucleases"/>
    <property type="match status" value="2"/>
</dbReference>
<keyword evidence="1" id="KW-0934">Plastid</keyword>
<dbReference type="GeneID" id="4100116"/>
<organism evidence="1">
    <name type="scientific">Oltmannsiellopsis viridis</name>
    <name type="common">Marine flagellate</name>
    <name type="synonym">Oltmannsiella viridis</name>
    <dbReference type="NCBI Taxonomy" id="51324"/>
    <lineage>
        <taxon>Eukaryota</taxon>
        <taxon>Viridiplantae</taxon>
        <taxon>Chlorophyta</taxon>
        <taxon>core chlorophytes</taxon>
        <taxon>Ulvophyceae</taxon>
        <taxon>OUU clade</taxon>
        <taxon>Oltmannsiellopsidales</taxon>
        <taxon>Oltmannsiellopsidaceae</taxon>
        <taxon>Oltmannsiellopsis</taxon>
    </lineage>
</organism>
<reference evidence="1" key="2">
    <citation type="journal article" date="2006" name="BMC Biol.">
        <title>The complete chloroplast DNA sequence of the green alga Oltmannsiellopsis viridis reveals a distinctive quadripartite architecture in the chloroplast genome of early diverging ulvophytes.</title>
        <authorList>
            <person name="Pombert J.F."/>
            <person name="Lemieux C."/>
            <person name="Turmel M."/>
        </authorList>
    </citation>
    <scope>NUCLEOTIDE SEQUENCE</scope>
</reference>
<dbReference type="PANTHER" id="PTHR37520:SF1">
    <property type="entry name" value="INTRON-ENCODED DNA ENDONUCLEASE AI2A-RELATED"/>
    <property type="match status" value="1"/>
</dbReference>
<name>Q20ET4_OLTVI</name>
<protein>
    <submittedName>
        <fullName evidence="1">Putative site-specific DNA endonuclease</fullName>
    </submittedName>
</protein>
<dbReference type="PANTHER" id="PTHR37520">
    <property type="entry name" value="INTRON-ENCODED DNA ENDONUCLEASE AI2A-RELATED"/>
    <property type="match status" value="1"/>
</dbReference>
<reference evidence="1" key="1">
    <citation type="submission" date="2005-11" db="EMBL/GenBank/DDBJ databases">
        <authorList>
            <person name="Pombert J.-F."/>
            <person name="Lemieux C."/>
            <person name="Turmel M."/>
        </authorList>
    </citation>
    <scope>NUCLEOTIDE SEQUENCE</scope>
</reference>
<dbReference type="RefSeq" id="YP_635852.1">
    <property type="nucleotide sequence ID" value="NC_008099.1"/>
</dbReference>
<dbReference type="RefSeq" id="YP_635911.1">
    <property type="nucleotide sequence ID" value="NC_008099.1"/>
</dbReference>